<evidence type="ECO:0000256" key="12">
    <source>
        <dbReference type="ARBA" id="ARBA00078262"/>
    </source>
</evidence>
<evidence type="ECO:0000256" key="14">
    <source>
        <dbReference type="ARBA" id="ARBA00081847"/>
    </source>
</evidence>
<keyword evidence="7" id="KW-0809">Transit peptide</keyword>
<evidence type="ECO:0000256" key="1">
    <source>
        <dbReference type="ARBA" id="ARBA00001933"/>
    </source>
</evidence>
<dbReference type="AlphaFoldDB" id="A0A8J2STB1"/>
<dbReference type="Pfam" id="PF00291">
    <property type="entry name" value="PALP"/>
    <property type="match status" value="1"/>
</dbReference>
<dbReference type="Gene3D" id="3.40.50.1100">
    <property type="match status" value="2"/>
</dbReference>
<dbReference type="NCBIfam" id="NF007989">
    <property type="entry name" value="PRK10717.1"/>
    <property type="match status" value="1"/>
</dbReference>
<keyword evidence="6" id="KW-0663">Pyridoxal phosphate</keyword>
<dbReference type="InterPro" id="IPR001216">
    <property type="entry name" value="P-phosphate_BS"/>
</dbReference>
<feature type="domain" description="Tryptophan synthase beta chain-like PALP" evidence="15">
    <location>
        <begin position="24"/>
        <end position="316"/>
    </location>
</feature>
<dbReference type="OrthoDB" id="10259545at2759"/>
<comment type="caution">
    <text evidence="16">The sequence shown here is derived from an EMBL/GenBank/DDBJ whole genome shotgun (WGS) entry which is preliminary data.</text>
</comment>
<comment type="catalytic activity">
    <reaction evidence="9">
        <text>O-succinyl-L-serine + hydrogen sulfide = L-cysteine + succinate</text>
        <dbReference type="Rhea" id="RHEA:53816"/>
        <dbReference type="ChEBI" id="CHEBI:29919"/>
        <dbReference type="ChEBI" id="CHEBI:30031"/>
        <dbReference type="ChEBI" id="CHEBI:35235"/>
        <dbReference type="ChEBI" id="CHEBI:136856"/>
    </reaction>
</comment>
<dbReference type="CDD" id="cd01561">
    <property type="entry name" value="CBS_like"/>
    <property type="match status" value="1"/>
</dbReference>
<dbReference type="InterPro" id="IPR036052">
    <property type="entry name" value="TrpB-like_PALP_sf"/>
</dbReference>
<evidence type="ECO:0000256" key="10">
    <source>
        <dbReference type="ARBA" id="ARBA00058228"/>
    </source>
</evidence>
<dbReference type="FunFam" id="3.40.50.1100:FF:000011">
    <property type="entry name" value="Cysteine synthase (o-acetylserine)"/>
    <property type="match status" value="1"/>
</dbReference>
<accession>A0A8J2STB1</accession>
<organism evidence="16 17">
    <name type="scientific">Pelagomonas calceolata</name>
    <dbReference type="NCBI Taxonomy" id="35677"/>
    <lineage>
        <taxon>Eukaryota</taxon>
        <taxon>Sar</taxon>
        <taxon>Stramenopiles</taxon>
        <taxon>Ochrophyta</taxon>
        <taxon>Pelagophyceae</taxon>
        <taxon>Pelagomonadales</taxon>
        <taxon>Pelagomonadaceae</taxon>
        <taxon>Pelagomonas</taxon>
    </lineage>
</organism>
<evidence type="ECO:0000256" key="2">
    <source>
        <dbReference type="ARBA" id="ARBA00004173"/>
    </source>
</evidence>
<evidence type="ECO:0000256" key="3">
    <source>
        <dbReference type="ARBA" id="ARBA00004962"/>
    </source>
</evidence>
<evidence type="ECO:0000256" key="8">
    <source>
        <dbReference type="ARBA" id="ARBA00023128"/>
    </source>
</evidence>
<gene>
    <name evidence="16" type="ORF">PECAL_5P10680</name>
</gene>
<dbReference type="InterPro" id="IPR001926">
    <property type="entry name" value="TrpB-like_PALP"/>
</dbReference>
<dbReference type="GO" id="GO:0016740">
    <property type="term" value="F:transferase activity"/>
    <property type="evidence" value="ECO:0007669"/>
    <property type="project" value="UniProtKB-KW"/>
</dbReference>
<evidence type="ECO:0000256" key="11">
    <source>
        <dbReference type="ARBA" id="ARBA00072087"/>
    </source>
</evidence>
<keyword evidence="8" id="KW-0496">Mitochondrion</keyword>
<evidence type="ECO:0000256" key="4">
    <source>
        <dbReference type="ARBA" id="ARBA00022605"/>
    </source>
</evidence>
<comment type="pathway">
    <text evidence="3">Amino-acid biosynthesis; L-cysteine biosynthesis; L-cysteine from L-serine: step 2/2.</text>
</comment>
<name>A0A8J2STB1_9STRA</name>
<dbReference type="PANTHER" id="PTHR10314">
    <property type="entry name" value="CYSTATHIONINE BETA-SYNTHASE"/>
    <property type="match status" value="1"/>
</dbReference>
<dbReference type="SUPFAM" id="SSF53686">
    <property type="entry name" value="Tryptophan synthase beta subunit-like PLP-dependent enzymes"/>
    <property type="match status" value="1"/>
</dbReference>
<dbReference type="GO" id="GO:0006535">
    <property type="term" value="P:cysteine biosynthetic process from serine"/>
    <property type="evidence" value="ECO:0007669"/>
    <property type="project" value="InterPro"/>
</dbReference>
<comment type="function">
    <text evidence="10">Catalyzes the conversion of O-succinyl-L-serine into cysteine, the last step in the cysteine biosynthesis pathway. Can also use O-acetyl-L-serine.</text>
</comment>
<keyword evidence="5" id="KW-0808">Transferase</keyword>
<evidence type="ECO:0000313" key="16">
    <source>
        <dbReference type="EMBL" id="CAH0376476.1"/>
    </source>
</evidence>
<protein>
    <recommendedName>
        <fullName evidence="11">Cysteine synthase 1</fullName>
    </recommendedName>
    <alternativeName>
        <fullName evidence="12">O-acetylserine (thiol)-lyase 1</fullName>
    </alternativeName>
    <alternativeName>
        <fullName evidence="13">O-acetylserine sulfhydrylase 1</fullName>
    </alternativeName>
    <alternativeName>
        <fullName evidence="14">O-succinylserine sulfhydrylase</fullName>
    </alternativeName>
</protein>
<dbReference type="InterPro" id="IPR050214">
    <property type="entry name" value="Cys_Synth/Cystath_Beta-Synth"/>
</dbReference>
<dbReference type="Proteomes" id="UP000789595">
    <property type="component" value="Unassembled WGS sequence"/>
</dbReference>
<sequence>MRRFSSLGHRLRGAALLRRETFDEAVGNTPLIKLQGPSAATGCDIYGKCEFMNPAGSVKDRAALNIFREAEAAGKLQRGGVIVEGTAGNTGIGLAAVAATRGVRCVVVIPETQTEEKKDCLRQLGARVVEVPAAPYKSENNYQKVSKRLAEALGGVWANQFDNVANRDAHVRTTGPEIWRQTEGRVDAFSCAVGTGGTLAGTAQFLREASGGRVRIGLTDPPGAALFRYYRDGELASEGDSITEGVGQGRITANLEGFTPDVQYEIEDRFSLEVAFALLREEGLALGLSSGLNVAGAMRVAKDLGPGHTVVTILCDGAARYASKMFNVEFLKERGLPHPPWLVDGEDDVDAAARSVMVEEE</sequence>
<evidence type="ECO:0000313" key="17">
    <source>
        <dbReference type="Proteomes" id="UP000789595"/>
    </source>
</evidence>
<comment type="cofactor">
    <cofactor evidence="1">
        <name>pyridoxal 5'-phosphate</name>
        <dbReference type="ChEBI" id="CHEBI:597326"/>
    </cofactor>
</comment>
<dbReference type="EMBL" id="CAKKNE010000005">
    <property type="protein sequence ID" value="CAH0376476.1"/>
    <property type="molecule type" value="Genomic_DNA"/>
</dbReference>
<comment type="subcellular location">
    <subcellularLocation>
        <location evidence="2">Mitochondrion</location>
    </subcellularLocation>
</comment>
<dbReference type="PROSITE" id="PS00901">
    <property type="entry name" value="CYS_SYNTHASE"/>
    <property type="match status" value="1"/>
</dbReference>
<evidence type="ECO:0000259" key="15">
    <source>
        <dbReference type="Pfam" id="PF00291"/>
    </source>
</evidence>
<evidence type="ECO:0000256" key="7">
    <source>
        <dbReference type="ARBA" id="ARBA00022946"/>
    </source>
</evidence>
<reference evidence="16" key="1">
    <citation type="submission" date="2021-11" db="EMBL/GenBank/DDBJ databases">
        <authorList>
            <consortium name="Genoscope - CEA"/>
            <person name="William W."/>
        </authorList>
    </citation>
    <scope>NUCLEOTIDE SEQUENCE</scope>
</reference>
<keyword evidence="17" id="KW-1185">Reference proteome</keyword>
<evidence type="ECO:0000256" key="6">
    <source>
        <dbReference type="ARBA" id="ARBA00022898"/>
    </source>
</evidence>
<proteinExistence type="predicted"/>
<dbReference type="GO" id="GO:0005739">
    <property type="term" value="C:mitochondrion"/>
    <property type="evidence" value="ECO:0007669"/>
    <property type="project" value="UniProtKB-SubCell"/>
</dbReference>
<evidence type="ECO:0000256" key="13">
    <source>
        <dbReference type="ARBA" id="ARBA00079147"/>
    </source>
</evidence>
<evidence type="ECO:0000256" key="5">
    <source>
        <dbReference type="ARBA" id="ARBA00022679"/>
    </source>
</evidence>
<keyword evidence="4" id="KW-0028">Amino-acid biosynthesis</keyword>
<evidence type="ECO:0000256" key="9">
    <source>
        <dbReference type="ARBA" id="ARBA00050981"/>
    </source>
</evidence>